<name>A0A7Z7J0N1_XANCH</name>
<comment type="caution">
    <text evidence="1">The sequence shown here is derived from an EMBL/GenBank/DDBJ whole genome shotgun (WGS) entry which is preliminary data.</text>
</comment>
<proteinExistence type="predicted"/>
<dbReference type="AlphaFoldDB" id="A0A7Z7J0N1"/>
<dbReference type="RefSeq" id="WP_099801850.1">
    <property type="nucleotide sequence ID" value="NZ_OCZC01000058.1"/>
</dbReference>
<dbReference type="EMBL" id="OCZC01000058">
    <property type="protein sequence ID" value="SOO23965.1"/>
    <property type="molecule type" value="Genomic_DNA"/>
</dbReference>
<reference evidence="1 2" key="1">
    <citation type="submission" date="2017-10" db="EMBL/GenBank/DDBJ databases">
        <authorList>
            <person name="Regsiter A."/>
            <person name="William W."/>
        </authorList>
    </citation>
    <scope>NUCLEOTIDE SEQUENCE [LARGE SCALE GENOMIC DNA]</scope>
    <source>
        <strain evidence="1 2">CFBP6991</strain>
    </source>
</reference>
<gene>
    <name evidence="1" type="ORF">XFF6991_310135</name>
</gene>
<evidence type="ECO:0000313" key="2">
    <source>
        <dbReference type="Proteomes" id="UP000234345"/>
    </source>
</evidence>
<dbReference type="Proteomes" id="UP000234345">
    <property type="component" value="Unassembled WGS sequence"/>
</dbReference>
<accession>A0A7Z7J0N1</accession>
<protein>
    <submittedName>
        <fullName evidence="1">Uncharacterized protein</fullName>
    </submittedName>
</protein>
<sequence>MPGKKARESAVAKLQMALSTMSTPGMTPSSALTLVKTMVQDALDLIQEADPLKKRVAFIVLALQESTEIHVVALRGKEHERILIRDRPLYEWAMKQVHQLAQPGREAA</sequence>
<evidence type="ECO:0000313" key="1">
    <source>
        <dbReference type="EMBL" id="SOO23965.1"/>
    </source>
</evidence>
<organism evidence="1 2">
    <name type="scientific">Xanthomonas campestris pv. phaseoli</name>
    <dbReference type="NCBI Taxonomy" id="317013"/>
    <lineage>
        <taxon>Bacteria</taxon>
        <taxon>Pseudomonadati</taxon>
        <taxon>Pseudomonadota</taxon>
        <taxon>Gammaproteobacteria</taxon>
        <taxon>Lysobacterales</taxon>
        <taxon>Lysobacteraceae</taxon>
        <taxon>Xanthomonas</taxon>
    </lineage>
</organism>